<dbReference type="InterPro" id="IPR014469">
    <property type="entry name" value="DUF2271"/>
</dbReference>
<evidence type="ECO:0000313" key="3">
    <source>
        <dbReference type="Proteomes" id="UP000826722"/>
    </source>
</evidence>
<dbReference type="AlphaFoldDB" id="A0A8D5G1C7"/>
<proteinExistence type="predicted"/>
<protein>
    <recommendedName>
        <fullName evidence="4">DUF2271 domain-containing protein</fullName>
    </recommendedName>
</protein>
<dbReference type="RefSeq" id="WP_221763651.1">
    <property type="nucleotide sequence ID" value="NZ_AP024110.1"/>
</dbReference>
<dbReference type="PIRSF" id="PIRSF014995">
    <property type="entry name" value="UCP014995"/>
    <property type="match status" value="1"/>
</dbReference>
<dbReference type="Proteomes" id="UP000826722">
    <property type="component" value="Chromosome"/>
</dbReference>
<evidence type="ECO:0000256" key="1">
    <source>
        <dbReference type="SAM" id="SignalP"/>
    </source>
</evidence>
<organism evidence="2 3">
    <name type="scientific">Methyloradius palustris</name>
    <dbReference type="NCBI Taxonomy" id="2778876"/>
    <lineage>
        <taxon>Bacteria</taxon>
        <taxon>Pseudomonadati</taxon>
        <taxon>Pseudomonadota</taxon>
        <taxon>Betaproteobacteria</taxon>
        <taxon>Nitrosomonadales</taxon>
        <taxon>Methylophilaceae</taxon>
        <taxon>Methyloradius</taxon>
    </lineage>
</organism>
<evidence type="ECO:0008006" key="4">
    <source>
        <dbReference type="Google" id="ProtNLM"/>
    </source>
</evidence>
<evidence type="ECO:0000313" key="2">
    <source>
        <dbReference type="EMBL" id="BCM25580.1"/>
    </source>
</evidence>
<gene>
    <name evidence="2" type="ORF">ZMTM_18390</name>
</gene>
<dbReference type="EMBL" id="AP024110">
    <property type="protein sequence ID" value="BCM25580.1"/>
    <property type="molecule type" value="Genomic_DNA"/>
</dbReference>
<keyword evidence="1" id="KW-0732">Signal</keyword>
<accession>A0A8D5G1C7</accession>
<reference evidence="2" key="1">
    <citation type="journal article" date="2021" name="Arch. Microbiol.">
        <title>Methyloradius palustris gen. nov., sp. nov., a methanol-oxidizing bacterium isolated from snow.</title>
        <authorList>
            <person name="Miyadera T."/>
            <person name="Kojima H."/>
            <person name="Fukui M."/>
        </authorList>
    </citation>
    <scope>NUCLEOTIDE SEQUENCE</scope>
    <source>
        <strain evidence="2">Zm11</strain>
    </source>
</reference>
<feature type="chain" id="PRO_5034980304" description="DUF2271 domain-containing protein" evidence="1">
    <location>
        <begin position="24"/>
        <end position="174"/>
    </location>
</feature>
<keyword evidence="3" id="KW-1185">Reference proteome</keyword>
<feature type="signal peptide" evidence="1">
    <location>
        <begin position="1"/>
        <end position="23"/>
    </location>
</feature>
<dbReference type="Pfam" id="PF10029">
    <property type="entry name" value="DUF2271"/>
    <property type="match status" value="1"/>
</dbReference>
<name>A0A8D5G1C7_9PROT</name>
<dbReference type="KEGG" id="mpau:ZMTM_18390"/>
<sequence length="174" mass="19226">MRNWVPVLLPSLIAGLFAHQGMAADLNIKVNIPQINASEYHRPYVAVWIERVDQSVAQNLALWYSQKSGPEGSGTKWLADLRQWWRKGGRDAQLPLDGISGATRPVGEYSLSFNDGKALAALPKGEYRLVVEAAREKGGHELVRIPFNWPATKADTQKVDGQQELGAISLDIKP</sequence>